<dbReference type="Gene3D" id="6.10.140.670">
    <property type="match status" value="1"/>
</dbReference>
<dbReference type="OrthoDB" id="21678at2759"/>
<feature type="domain" description="SCA7" evidence="2">
    <location>
        <begin position="326"/>
        <end position="393"/>
    </location>
</feature>
<dbReference type="InterPro" id="IPR052237">
    <property type="entry name" value="Ataxin-7-like_regulator"/>
</dbReference>
<feature type="compositionally biased region" description="Polar residues" evidence="1">
    <location>
        <begin position="896"/>
        <end position="921"/>
    </location>
</feature>
<reference evidence="3" key="1">
    <citation type="submission" date="2021-10" db="EMBL/GenBank/DDBJ databases">
        <title>Tropical sea cucumber genome reveals ecological adaptation and Cuvierian tubules defense mechanism.</title>
        <authorList>
            <person name="Chen T."/>
        </authorList>
    </citation>
    <scope>NUCLEOTIDE SEQUENCE</scope>
    <source>
        <strain evidence="3">Nanhai2018</strain>
        <tissue evidence="3">Muscle</tissue>
    </source>
</reference>
<comment type="caution">
    <text evidence="3">The sequence shown here is derived from an EMBL/GenBank/DDBJ whole genome shotgun (WGS) entry which is preliminary data.</text>
</comment>
<feature type="compositionally biased region" description="Polar residues" evidence="1">
    <location>
        <begin position="401"/>
        <end position="426"/>
    </location>
</feature>
<feature type="compositionally biased region" description="Polar residues" evidence="1">
    <location>
        <begin position="435"/>
        <end position="468"/>
    </location>
</feature>
<feature type="compositionally biased region" description="Polar residues" evidence="1">
    <location>
        <begin position="236"/>
        <end position="254"/>
    </location>
</feature>
<dbReference type="PANTHER" id="PTHR15117">
    <property type="entry name" value="ATAXIN 7 RELATED"/>
    <property type="match status" value="1"/>
</dbReference>
<dbReference type="Proteomes" id="UP001152320">
    <property type="component" value="Chromosome 2"/>
</dbReference>
<accession>A0A9Q1CJK6</accession>
<gene>
    <name evidence="3" type="ORF">HOLleu_05115</name>
</gene>
<evidence type="ECO:0000256" key="1">
    <source>
        <dbReference type="SAM" id="MobiDB-lite"/>
    </source>
</evidence>
<evidence type="ECO:0000313" key="3">
    <source>
        <dbReference type="EMBL" id="KAJ8046443.1"/>
    </source>
</evidence>
<feature type="compositionally biased region" description="Basic residues" evidence="1">
    <location>
        <begin position="306"/>
        <end position="318"/>
    </location>
</feature>
<organism evidence="3 4">
    <name type="scientific">Holothuria leucospilota</name>
    <name type="common">Black long sea cucumber</name>
    <name type="synonym">Mertensiothuria leucospilota</name>
    <dbReference type="NCBI Taxonomy" id="206669"/>
    <lineage>
        <taxon>Eukaryota</taxon>
        <taxon>Metazoa</taxon>
        <taxon>Echinodermata</taxon>
        <taxon>Eleutherozoa</taxon>
        <taxon>Echinozoa</taxon>
        <taxon>Holothuroidea</taxon>
        <taxon>Aspidochirotacea</taxon>
        <taxon>Aspidochirotida</taxon>
        <taxon>Holothuriidae</taxon>
        <taxon>Holothuria</taxon>
    </lineage>
</organism>
<dbReference type="AlphaFoldDB" id="A0A9Q1CJK6"/>
<feature type="compositionally biased region" description="Basic and acidic residues" evidence="1">
    <location>
        <begin position="152"/>
        <end position="169"/>
    </location>
</feature>
<feature type="compositionally biased region" description="Low complexity" evidence="1">
    <location>
        <begin position="935"/>
        <end position="953"/>
    </location>
</feature>
<keyword evidence="4" id="KW-1185">Reference proteome</keyword>
<feature type="compositionally biased region" description="Basic and acidic residues" evidence="1">
    <location>
        <begin position="802"/>
        <end position="811"/>
    </location>
</feature>
<feature type="region of interest" description="Disordered" evidence="1">
    <location>
        <begin position="854"/>
        <end position="876"/>
    </location>
</feature>
<feature type="region of interest" description="Disordered" evidence="1">
    <location>
        <begin position="392"/>
        <end position="526"/>
    </location>
</feature>
<feature type="region of interest" description="Disordered" evidence="1">
    <location>
        <begin position="1061"/>
        <end position="1096"/>
    </location>
</feature>
<feature type="region of interest" description="Disordered" evidence="1">
    <location>
        <begin position="567"/>
        <end position="619"/>
    </location>
</feature>
<protein>
    <submittedName>
        <fullName evidence="3">Ataxin-7-like protein 1</fullName>
    </submittedName>
</protein>
<evidence type="ECO:0000259" key="2">
    <source>
        <dbReference type="PROSITE" id="PS51505"/>
    </source>
</evidence>
<feature type="region of interest" description="Disordered" evidence="1">
    <location>
        <begin position="896"/>
        <end position="968"/>
    </location>
</feature>
<proteinExistence type="predicted"/>
<name>A0A9Q1CJK6_HOLLE</name>
<feature type="compositionally biased region" description="Basic and acidic residues" evidence="1">
    <location>
        <begin position="127"/>
        <end position="143"/>
    </location>
</feature>
<evidence type="ECO:0000313" key="4">
    <source>
        <dbReference type="Proteomes" id="UP001152320"/>
    </source>
</evidence>
<feature type="region of interest" description="Disordered" evidence="1">
    <location>
        <begin position="102"/>
        <end position="323"/>
    </location>
</feature>
<dbReference type="EMBL" id="JAIZAY010000002">
    <property type="protein sequence ID" value="KAJ8046443.1"/>
    <property type="molecule type" value="Genomic_DNA"/>
</dbReference>
<dbReference type="Pfam" id="PF08313">
    <property type="entry name" value="SCA7"/>
    <property type="match status" value="1"/>
</dbReference>
<feature type="region of interest" description="Disordered" evidence="1">
    <location>
        <begin position="788"/>
        <end position="822"/>
    </location>
</feature>
<sequence length="1096" mass="117776">MASSENSSPSKFLGKPWSVWASYALNLPTEVAHPVEISHAESGNTSPDSNLRYHPSEEDANVMKLKMEDKPMFGICPMRDECYLVFCEKCEQVVKSQAMTKHYQLRHGRPPDRSPEPDLSSHQFHFTADHLPSHSDMPSRETESGQSGSPLHRRDSSPLERLHPQEEITKSPAPEIRTESDSTPIHRKHQMANPEGQVDDETTSAIASIEQEPMRGMTPPTEQSYDIPHGTPPSPQLSSNSGNITDQFQVNSGKASPHNHMLPELIQKSSSPQHPEQMVTLPSPDTPHKPEKGTKRKSSTPPTLSKPKKSATRKRKISGIKNEKNIPCKDRQFDANKHCGVWLEDIQRPCTHSLTCKTHSLYLRRAVKGRRASFDELLAEHKKLSDAERAAKLAVQKQDSKSNLTSSSKQTHGQSTAKSEASQGHKTGQPPGNPQLKSSVVLDSSVPQKRSNTSATHRLNSPSSQMQHGISPPSYRGGDTPSSSHLHPAKVSVALRSPQSEGSGVKEEADINGPNASNPTEQLYAGHPLPSTMCTFGAKTVGGSRQVFNRKMAPLRKAFLCLLDQQLNPPTSSSRKQSRSQEAKHTTKLSRNPTVPASSKPSASRNISHLRTAADNESSSSVVIPENIFRSSKPVKRPADAKPNLTSKVQKVNQSNCVPQVSKSKVRRKSVTKISKMTQNLNVPTSTPATVTVAPNVVSVVPSNGIQAIDLSQGLYSIDASSELPLSVLKNLRFVVTNIDTHANGGQNATQAGNTQSLTVPILSTVGSTQLVIGNMGGTVVPHDGKMNIKSRPKHAVGTKAALEKQTDRSRRPSGQSAHMIVPNQYVISANTGGESNTMLDKNAGQSIIIPTTSSPSHLFRQNSSSAQVSSSLPNGIIPNSSQVYTLKSLPTSMASNCLPNSEKSPSRTSTPSPCANSTEPSPLGVHSHFTSGIQSQSAKNSSSKSTNNSQKSLPKKPSGVALQAPNTTATAQQVPIQLQPLQFQPNQLSHQIMANIIATDAQGKPVPILSANQRIIPSISFQSGQPQVVQGMMTLAGGDQSKGAQTTTAILQQQPALALSIPQQGGNPPVRLQGQSLSSSGGQSQGVLASSSEVR</sequence>
<dbReference type="InterPro" id="IPR013243">
    <property type="entry name" value="SCA7_dom"/>
</dbReference>
<feature type="compositionally biased region" description="Low complexity" evidence="1">
    <location>
        <begin position="1073"/>
        <end position="1096"/>
    </location>
</feature>
<feature type="compositionally biased region" description="Polar residues" evidence="1">
    <location>
        <begin position="589"/>
        <end position="619"/>
    </location>
</feature>
<dbReference type="PROSITE" id="PS51505">
    <property type="entry name" value="SCA7"/>
    <property type="match status" value="1"/>
</dbReference>
<dbReference type="PANTHER" id="PTHR15117:SF24">
    <property type="entry name" value="SCA7 DOMAIN-CONTAINING PROTEIN"/>
    <property type="match status" value="1"/>
</dbReference>